<organism evidence="2 3">
    <name type="scientific">Microthyrium microscopicum</name>
    <dbReference type="NCBI Taxonomy" id="703497"/>
    <lineage>
        <taxon>Eukaryota</taxon>
        <taxon>Fungi</taxon>
        <taxon>Dikarya</taxon>
        <taxon>Ascomycota</taxon>
        <taxon>Pezizomycotina</taxon>
        <taxon>Dothideomycetes</taxon>
        <taxon>Dothideomycetes incertae sedis</taxon>
        <taxon>Microthyriales</taxon>
        <taxon>Microthyriaceae</taxon>
        <taxon>Microthyrium</taxon>
    </lineage>
</organism>
<evidence type="ECO:0000313" key="2">
    <source>
        <dbReference type="EMBL" id="KAF2669933.1"/>
    </source>
</evidence>
<sequence length="724" mass="82784">MSADKYQRLSEILTDSDTSLPVMRSKRRMLLSNLLVFFRRRTFSLEHTSGDIGDLKASRLHFSSLCFFDIDPEAWRKRADKGCQFFLLLVWALEKQQAALPNICQTTFLLAQSDPKHLVVFGVHDIRHTWTRTLKLTSPIMSLSTTTQCENPFKTSIGRLPINKHPGHEGSLRKMASWFRDCQENHEACKQVSTTFAPSRLLELCRVNDSLELRVRETTESAAMPYAVLSYCWGADVKGRFQLRRTNLRELKRGFRVEELPLTLRHAVMVTESLGLSFLWIDALCIMQKDDPDLAIELPLMPQIYGQAQVTILASRAESSEAGFLGPRSITNGAQFEMPFRGFNKPFETATLEFGVEEDLSEPLYARAWPLQEYLLSRRMLNIGTRQTRWTCQTWNYPELVDGWTRTAPSWKNHEGAIYTSFQDFTQVGYCGNTGSKEGHLKQTLELWHQIVSVYSNRFIKFPTDRLPAIAAIAETFSPRIDAPYVAGLWNVESSLPYELLWKSDSRMLENRPSREIVNEDTGLSTHHFGGPSWSWASKSGPVRYDPYLYPEFEDDSFLHKPSLHSKFRILDIQVELKDPMFSYGKVTNGHVALEACFQPAKWEKGPDSGTRQTLRLKRADSGEVISALFTVDHLVEDFADPNCSSIDVFLLLSTEELDYLHYGLVVRKLSCGNYRRVGHLQLNPRYSPRVVLGGMPWITWYSTGYKDEIDWLKSGATGTFTVV</sequence>
<dbReference type="Proteomes" id="UP000799302">
    <property type="component" value="Unassembled WGS sequence"/>
</dbReference>
<dbReference type="OrthoDB" id="5125733at2759"/>
<dbReference type="AlphaFoldDB" id="A0A6A6UES2"/>
<dbReference type="Pfam" id="PF06985">
    <property type="entry name" value="HET"/>
    <property type="match status" value="1"/>
</dbReference>
<evidence type="ECO:0000313" key="3">
    <source>
        <dbReference type="Proteomes" id="UP000799302"/>
    </source>
</evidence>
<feature type="domain" description="Heterokaryon incompatibility" evidence="1">
    <location>
        <begin position="226"/>
        <end position="373"/>
    </location>
</feature>
<evidence type="ECO:0000259" key="1">
    <source>
        <dbReference type="Pfam" id="PF06985"/>
    </source>
</evidence>
<reference evidence="2" key="1">
    <citation type="journal article" date="2020" name="Stud. Mycol.">
        <title>101 Dothideomycetes genomes: a test case for predicting lifestyles and emergence of pathogens.</title>
        <authorList>
            <person name="Haridas S."/>
            <person name="Albert R."/>
            <person name="Binder M."/>
            <person name="Bloem J."/>
            <person name="Labutti K."/>
            <person name="Salamov A."/>
            <person name="Andreopoulos B."/>
            <person name="Baker S."/>
            <person name="Barry K."/>
            <person name="Bills G."/>
            <person name="Bluhm B."/>
            <person name="Cannon C."/>
            <person name="Castanera R."/>
            <person name="Culley D."/>
            <person name="Daum C."/>
            <person name="Ezra D."/>
            <person name="Gonzalez J."/>
            <person name="Henrissat B."/>
            <person name="Kuo A."/>
            <person name="Liang C."/>
            <person name="Lipzen A."/>
            <person name="Lutzoni F."/>
            <person name="Magnuson J."/>
            <person name="Mondo S."/>
            <person name="Nolan M."/>
            <person name="Ohm R."/>
            <person name="Pangilinan J."/>
            <person name="Park H.-J."/>
            <person name="Ramirez L."/>
            <person name="Alfaro M."/>
            <person name="Sun H."/>
            <person name="Tritt A."/>
            <person name="Yoshinaga Y."/>
            <person name="Zwiers L.-H."/>
            <person name="Turgeon B."/>
            <person name="Goodwin S."/>
            <person name="Spatafora J."/>
            <person name="Crous P."/>
            <person name="Grigoriev I."/>
        </authorList>
    </citation>
    <scope>NUCLEOTIDE SEQUENCE</scope>
    <source>
        <strain evidence="2">CBS 115976</strain>
    </source>
</reference>
<accession>A0A6A6UES2</accession>
<name>A0A6A6UES2_9PEZI</name>
<proteinExistence type="predicted"/>
<protein>
    <submittedName>
        <fullName evidence="2">HET-domain-containing protein</fullName>
    </submittedName>
</protein>
<keyword evidence="3" id="KW-1185">Reference proteome</keyword>
<dbReference type="InterPro" id="IPR010730">
    <property type="entry name" value="HET"/>
</dbReference>
<dbReference type="EMBL" id="MU004234">
    <property type="protein sequence ID" value="KAF2669933.1"/>
    <property type="molecule type" value="Genomic_DNA"/>
</dbReference>
<dbReference type="PANTHER" id="PTHR33112">
    <property type="entry name" value="DOMAIN PROTEIN, PUTATIVE-RELATED"/>
    <property type="match status" value="1"/>
</dbReference>
<dbReference type="PANTHER" id="PTHR33112:SF16">
    <property type="entry name" value="HETEROKARYON INCOMPATIBILITY DOMAIN-CONTAINING PROTEIN"/>
    <property type="match status" value="1"/>
</dbReference>
<gene>
    <name evidence="2" type="ORF">BT63DRAFT_454114</name>
</gene>